<evidence type="ECO:0000313" key="2">
    <source>
        <dbReference type="EMBL" id="AFL98143.1"/>
    </source>
</evidence>
<dbReference type="NCBIfam" id="NF041635">
    <property type="entry name" value="STM3941_fam"/>
    <property type="match status" value="1"/>
</dbReference>
<organism evidence="2 3">
    <name type="scientific">Ornithobacterium rhinotracheale (strain ATCC 51463 / DSM 15997 / CCUG 23171 / CIP 104009 / LMG 9086)</name>
    <dbReference type="NCBI Taxonomy" id="867902"/>
    <lineage>
        <taxon>Bacteria</taxon>
        <taxon>Pseudomonadati</taxon>
        <taxon>Bacteroidota</taxon>
        <taxon>Flavobacteriia</taxon>
        <taxon>Flavobacteriales</taxon>
        <taxon>Weeksellaceae</taxon>
        <taxon>Ornithobacterium</taxon>
    </lineage>
</organism>
<proteinExistence type="predicted"/>
<keyword evidence="1" id="KW-1133">Transmembrane helix</keyword>
<reference evidence="2 3" key="1">
    <citation type="submission" date="2012-06" db="EMBL/GenBank/DDBJ databases">
        <title>The complete genome of Ornithobacterium rhinotracheale DSM 15997.</title>
        <authorList>
            <consortium name="US DOE Joint Genome Institute (JGI-PGF)"/>
            <person name="Lucas S."/>
            <person name="Copeland A."/>
            <person name="Lapidus A."/>
            <person name="Goodwin L."/>
            <person name="Pitluck S."/>
            <person name="Peters L."/>
            <person name="Mikhailova N."/>
            <person name="Teshima H."/>
            <person name="Kyrpides N."/>
            <person name="Mavromatis K."/>
            <person name="Pagani I."/>
            <person name="Ivanova N."/>
            <person name="Ovchinnikova G."/>
            <person name="Zeytun A."/>
            <person name="Detter J.C."/>
            <person name="Han C."/>
            <person name="Land M."/>
            <person name="Hauser L."/>
            <person name="Markowitz V."/>
            <person name="Cheng J.-F."/>
            <person name="Hugenholtz P."/>
            <person name="Woyke T."/>
            <person name="Wu D."/>
            <person name="Lang E."/>
            <person name="Kopitz M."/>
            <person name="Brambilla E."/>
            <person name="Klenk H.-P."/>
            <person name="Eisen J.A."/>
        </authorList>
    </citation>
    <scope>NUCLEOTIDE SEQUENCE [LARGE SCALE GENOMIC DNA]</scope>
    <source>
        <strain evidence="3">ATCC 51463 / DSM 15997 / CCUG 23171 / LMG 9086</strain>
    </source>
</reference>
<keyword evidence="1" id="KW-0812">Transmembrane</keyword>
<gene>
    <name evidence="2" type="ordered locus">Ornrh_2004</name>
</gene>
<accession>I4A2F9</accession>
<keyword evidence="3" id="KW-1185">Reference proteome</keyword>
<dbReference type="AlphaFoldDB" id="I4A2F9"/>
<dbReference type="EMBL" id="CP003283">
    <property type="protein sequence ID" value="AFL98143.1"/>
    <property type="molecule type" value="Genomic_DNA"/>
</dbReference>
<evidence type="ECO:0000313" key="3">
    <source>
        <dbReference type="Proteomes" id="UP000006051"/>
    </source>
</evidence>
<dbReference type="InterPro" id="IPR048136">
    <property type="entry name" value="STM3941-like"/>
</dbReference>
<dbReference type="STRING" id="867902.Ornrh_2004"/>
<dbReference type="HOGENOM" id="CLU_123180_0_0_10"/>
<dbReference type="eggNOG" id="ENOG5032RI1">
    <property type="taxonomic scope" value="Bacteria"/>
</dbReference>
<keyword evidence="1" id="KW-0472">Membrane</keyword>
<sequence length="181" mass="20857">MIFFDSMRERRIEVKKSKIWRALIGSLFFVSISIWILSAPENAFFRSVFAKIIAYSGLVFFGLVGIIALIQLFSKKSALIINEKGITDNTTMVSLGFIPWAEIQQIQTTNAMNQRFLMIILKDPKRIIARSKNPWQKMFNKLNYRLYGSPVGISINNLKISAEELKQELKAWSEMNNSEKL</sequence>
<feature type="transmembrane region" description="Helical" evidence="1">
    <location>
        <begin position="20"/>
        <end position="40"/>
    </location>
</feature>
<name>I4A2F9_ORNRL</name>
<feature type="transmembrane region" description="Helical" evidence="1">
    <location>
        <begin position="52"/>
        <end position="74"/>
    </location>
</feature>
<evidence type="ECO:0008006" key="4">
    <source>
        <dbReference type="Google" id="ProtNLM"/>
    </source>
</evidence>
<evidence type="ECO:0000256" key="1">
    <source>
        <dbReference type="SAM" id="Phobius"/>
    </source>
</evidence>
<dbReference type="Proteomes" id="UP000006051">
    <property type="component" value="Chromosome"/>
</dbReference>
<protein>
    <recommendedName>
        <fullName evidence="4">PH domain-containing protein</fullName>
    </recommendedName>
</protein>
<dbReference type="KEGG" id="orh:Ornrh_2004"/>